<reference evidence="4" key="1">
    <citation type="journal article" date="2014" name="Int. J. Syst. Evol. Microbiol.">
        <title>Complete genome sequence of Corynebacterium casei LMG S-19264T (=DSM 44701T), isolated from a smear-ripened cheese.</title>
        <authorList>
            <consortium name="US DOE Joint Genome Institute (JGI-PGF)"/>
            <person name="Walter F."/>
            <person name="Albersmeier A."/>
            <person name="Kalinowski J."/>
            <person name="Ruckert C."/>
        </authorList>
    </citation>
    <scope>NUCLEOTIDE SEQUENCE</scope>
    <source>
        <strain evidence="4">CCM 7897</strain>
    </source>
</reference>
<dbReference type="NCBIfam" id="NF005968">
    <property type="entry name" value="PRK08057.1-2"/>
    <property type="match status" value="1"/>
</dbReference>
<dbReference type="PROSITE" id="PS51014">
    <property type="entry name" value="COBK_CBIJ"/>
    <property type="match status" value="1"/>
</dbReference>
<dbReference type="InterPro" id="IPR003723">
    <property type="entry name" value="Precorrin-6x_reduct"/>
</dbReference>
<evidence type="ECO:0000313" key="4">
    <source>
        <dbReference type="EMBL" id="GGF46088.1"/>
    </source>
</evidence>
<keyword evidence="3" id="KW-0560">Oxidoreductase</keyword>
<evidence type="ECO:0000256" key="1">
    <source>
        <dbReference type="ARBA" id="ARBA00004953"/>
    </source>
</evidence>
<evidence type="ECO:0000256" key="3">
    <source>
        <dbReference type="ARBA" id="ARBA00023002"/>
    </source>
</evidence>
<dbReference type="EMBL" id="BMCT01000001">
    <property type="protein sequence ID" value="GGF46088.1"/>
    <property type="molecule type" value="Genomic_DNA"/>
</dbReference>
<dbReference type="GO" id="GO:0016994">
    <property type="term" value="F:precorrin-6A reductase activity"/>
    <property type="evidence" value="ECO:0007669"/>
    <property type="project" value="InterPro"/>
</dbReference>
<keyword evidence="5" id="KW-1185">Reference proteome</keyword>
<dbReference type="PANTHER" id="PTHR36925:SF1">
    <property type="entry name" value="COBALT-PRECORRIN-6A REDUCTASE"/>
    <property type="match status" value="1"/>
</dbReference>
<sequence>MDSHGAGAAVSVIMPDAVPSNPASPAVPASMPRRILILGGTADARRLAGRLTARADLDLILSLAGRTENPVTQPVPVRVGGFGGIAGLVTTLKTEGISAVIDATHPYAAQMSRHAAAACAEAGLPLLALRRAPWVKIAGDKWREVPDVPAAVAALGETPRRVFLALGRNEVRAFAAAPQHAYLVRSVDPVVPPLAVPDAAYVVARGPFTAEGDRALLEEHRIEVLVAKNSGGPATYGKMEAARALGLEVLLLARPEVPDVEAVETADAAVAWVERLFPG</sequence>
<dbReference type="GO" id="GO:0009236">
    <property type="term" value="P:cobalamin biosynthetic process"/>
    <property type="evidence" value="ECO:0007669"/>
    <property type="project" value="UniProtKB-KW"/>
</dbReference>
<dbReference type="NCBIfam" id="TIGR00715">
    <property type="entry name" value="precor6x_red"/>
    <property type="match status" value="1"/>
</dbReference>
<reference evidence="4" key="2">
    <citation type="submission" date="2020-09" db="EMBL/GenBank/DDBJ databases">
        <authorList>
            <person name="Sun Q."/>
            <person name="Sedlacek I."/>
        </authorList>
    </citation>
    <scope>NUCLEOTIDE SEQUENCE</scope>
    <source>
        <strain evidence="4">CCM 7897</strain>
    </source>
</reference>
<evidence type="ECO:0000313" key="5">
    <source>
        <dbReference type="Proteomes" id="UP000606044"/>
    </source>
</evidence>
<keyword evidence="2" id="KW-0169">Cobalamin biosynthesis</keyword>
<accession>A0A917F2C5</accession>
<dbReference type="AlphaFoldDB" id="A0A917F2C5"/>
<dbReference type="Proteomes" id="UP000606044">
    <property type="component" value="Unassembled WGS sequence"/>
</dbReference>
<comment type="caution">
    <text evidence="4">The sequence shown here is derived from an EMBL/GenBank/DDBJ whole genome shotgun (WGS) entry which is preliminary data.</text>
</comment>
<organism evidence="4 5">
    <name type="scientific">Azorhizobium oxalatiphilum</name>
    <dbReference type="NCBI Taxonomy" id="980631"/>
    <lineage>
        <taxon>Bacteria</taxon>
        <taxon>Pseudomonadati</taxon>
        <taxon>Pseudomonadota</taxon>
        <taxon>Alphaproteobacteria</taxon>
        <taxon>Hyphomicrobiales</taxon>
        <taxon>Xanthobacteraceae</taxon>
        <taxon>Azorhizobium</taxon>
    </lineage>
</organism>
<gene>
    <name evidence="4" type="ORF">GCM10007301_01980</name>
</gene>
<proteinExistence type="predicted"/>
<dbReference type="PANTHER" id="PTHR36925">
    <property type="entry name" value="COBALT-PRECORRIN-6A REDUCTASE"/>
    <property type="match status" value="1"/>
</dbReference>
<comment type="pathway">
    <text evidence="1">Cofactor biosynthesis; adenosylcobalamin biosynthesis.</text>
</comment>
<evidence type="ECO:0000256" key="2">
    <source>
        <dbReference type="ARBA" id="ARBA00022573"/>
    </source>
</evidence>
<protein>
    <submittedName>
        <fullName evidence="4">Precorrin-6A reductase</fullName>
    </submittedName>
</protein>
<dbReference type="Pfam" id="PF02571">
    <property type="entry name" value="CbiJ"/>
    <property type="match status" value="1"/>
</dbReference>
<name>A0A917F2C5_9HYPH</name>